<dbReference type="HOGENOM" id="CLU_407212_0_0_1"/>
<evidence type="ECO:0000313" key="4">
    <source>
        <dbReference type="Proteomes" id="UP000002748"/>
    </source>
</evidence>
<dbReference type="AlphaFoldDB" id="J5R6U5"/>
<name>J5R6U5_TRIAS</name>
<dbReference type="InterPro" id="IPR029021">
    <property type="entry name" value="Prot-tyrosine_phosphatase-like"/>
</dbReference>
<dbReference type="KEGG" id="tasa:A1Q1_07772"/>
<dbReference type="GO" id="GO:0017017">
    <property type="term" value="F:MAP kinase tyrosine/serine/threonine phosphatase activity"/>
    <property type="evidence" value="ECO:0007669"/>
    <property type="project" value="TreeGrafter"/>
</dbReference>
<dbReference type="GO" id="GO:0008330">
    <property type="term" value="F:protein tyrosine/threonine phosphatase activity"/>
    <property type="evidence" value="ECO:0007669"/>
    <property type="project" value="TreeGrafter"/>
</dbReference>
<gene>
    <name evidence="3" type="ORF">A1Q1_07772</name>
</gene>
<dbReference type="PANTHER" id="PTHR10159">
    <property type="entry name" value="DUAL SPECIFICITY PROTEIN PHOSPHATASE"/>
    <property type="match status" value="1"/>
</dbReference>
<dbReference type="Proteomes" id="UP000002748">
    <property type="component" value="Unassembled WGS sequence"/>
</dbReference>
<feature type="compositionally biased region" description="Low complexity" evidence="2">
    <location>
        <begin position="334"/>
        <end position="385"/>
    </location>
</feature>
<evidence type="ECO:0000256" key="2">
    <source>
        <dbReference type="SAM" id="MobiDB-lite"/>
    </source>
</evidence>
<feature type="compositionally biased region" description="Polar residues" evidence="2">
    <location>
        <begin position="243"/>
        <end position="261"/>
    </location>
</feature>
<dbReference type="GeneID" id="25991284"/>
<keyword evidence="1" id="KW-0904">Protein phosphatase</keyword>
<feature type="compositionally biased region" description="Gly residues" evidence="2">
    <location>
        <begin position="281"/>
        <end position="290"/>
    </location>
</feature>
<feature type="compositionally biased region" description="Low complexity" evidence="2">
    <location>
        <begin position="200"/>
        <end position="222"/>
    </location>
</feature>
<feature type="compositionally biased region" description="Basic and acidic residues" evidence="2">
    <location>
        <begin position="639"/>
        <end position="664"/>
    </location>
</feature>
<reference evidence="3 4" key="1">
    <citation type="journal article" date="2012" name="Eukaryot. Cell">
        <title>Draft genome sequence of CBS 2479, the standard type strain of Trichosporon asahii.</title>
        <authorList>
            <person name="Yang R.Y."/>
            <person name="Li H.T."/>
            <person name="Zhu H."/>
            <person name="Zhou G.P."/>
            <person name="Wang M."/>
            <person name="Wang L."/>
        </authorList>
    </citation>
    <scope>NUCLEOTIDE SEQUENCE [LARGE SCALE GENOMIC DNA]</scope>
    <source>
        <strain evidence="4">ATCC 90039 / CBS 2479 / JCM 2466 / KCTC 7840 / NCYC 2677 / UAMH 7654</strain>
    </source>
</reference>
<evidence type="ECO:0008006" key="5">
    <source>
        <dbReference type="Google" id="ProtNLM"/>
    </source>
</evidence>
<organism evidence="3 4">
    <name type="scientific">Trichosporon asahii var. asahii (strain ATCC 90039 / CBS 2479 / JCM 2466 / KCTC 7840 / NBRC 103889/ NCYC 2677 / UAMH 7654)</name>
    <name type="common">Yeast</name>
    <dbReference type="NCBI Taxonomy" id="1186058"/>
    <lineage>
        <taxon>Eukaryota</taxon>
        <taxon>Fungi</taxon>
        <taxon>Dikarya</taxon>
        <taxon>Basidiomycota</taxon>
        <taxon>Agaricomycotina</taxon>
        <taxon>Tremellomycetes</taxon>
        <taxon>Trichosporonales</taxon>
        <taxon>Trichosporonaceae</taxon>
        <taxon>Trichosporon</taxon>
    </lineage>
</organism>
<keyword evidence="1" id="KW-0378">Hydrolase</keyword>
<dbReference type="VEuPathDB" id="FungiDB:A1Q1_07772"/>
<accession>J5R6U5</accession>
<feature type="compositionally biased region" description="Low complexity" evidence="2">
    <location>
        <begin position="269"/>
        <end position="280"/>
    </location>
</feature>
<dbReference type="OrthoDB" id="2017893at2759"/>
<dbReference type="EMBL" id="ALBS01000077">
    <property type="protein sequence ID" value="EJT50978.1"/>
    <property type="molecule type" value="Genomic_DNA"/>
</dbReference>
<dbReference type="RefSeq" id="XP_014182259.1">
    <property type="nucleotide sequence ID" value="XM_014326784.1"/>
</dbReference>
<dbReference type="SUPFAM" id="SSF52799">
    <property type="entry name" value="(Phosphotyrosine protein) phosphatases II"/>
    <property type="match status" value="1"/>
</dbReference>
<protein>
    <recommendedName>
        <fullName evidence="5">Tyrosine specific protein phosphatases domain-containing protein</fullName>
    </recommendedName>
</protein>
<dbReference type="PANTHER" id="PTHR10159:SF519">
    <property type="entry name" value="DUAL SPECIFICITY PROTEIN PHOSPHATASE MPK3"/>
    <property type="match status" value="1"/>
</dbReference>
<sequence>MTPQHEPAPLPSTDLMLSALSPTTSINLSPLVGTHCRLPPVAAPRPRPTLPRLRIVTCSAPSSPIAVSSAIDWPLSASVAELSSKKRQSPEPLEDLDERAPKSAKVVKRVRFIVPSNSKRDSRPCTPLAKANLIREACHSPSPCPSPSSLSDAASDDMRSPPSPLRSVDAPSSLLSSMQGVKLRSMSPDERAPGSPPSPTSTFNDSNSNPSSSASSSTSSSPQRLPPVLHLKRGNPKGLQLSLGASSFHNSTNASTPTPTGCASPISPFFPTQTPATPTFTGGGSLGPRSGGKKGNARRPSLLSLITHPPGGASDVPPTPGPSSGYGRRHSRMRSAGSSGAPSSLPLGSVDEYASSASSGPMLSPSMSSGDSLSTPSSTPPGSSGSEREFPHMLEPYKDGPIEIVPGVWLGAEESVFHWDVWTQGASEVGVVNVAQEIDNPFDPRTDLANYTWISPRGKDKVTLSTHPGTPSHPPVAYTHLRWSHGEGGLADLPADAELGDIVNPSAAAPNVQWRFWEAIRWMEARRRAGVPVIIHATLTVAYVMTLAASGQFPELLGHLHTMQDAYDFVKARSPWIGPNVSLVFQLVEFARNLSSLLSRHVSQHGMTWETRWPTLVDIESEDAWAKRRREFGDEPQEEESRRKREEREEEARRLDEAMVERQRGRISPSDSLRA</sequence>
<feature type="region of interest" description="Disordered" evidence="2">
    <location>
        <begin position="138"/>
        <end position="394"/>
    </location>
</feature>
<dbReference type="Gene3D" id="3.90.190.10">
    <property type="entry name" value="Protein tyrosine phosphatase superfamily"/>
    <property type="match status" value="1"/>
</dbReference>
<evidence type="ECO:0000256" key="1">
    <source>
        <dbReference type="ARBA" id="ARBA00022912"/>
    </source>
</evidence>
<feature type="region of interest" description="Disordered" evidence="2">
    <location>
        <begin position="629"/>
        <end position="675"/>
    </location>
</feature>
<dbReference type="GO" id="GO:0005737">
    <property type="term" value="C:cytoplasm"/>
    <property type="evidence" value="ECO:0007669"/>
    <property type="project" value="TreeGrafter"/>
</dbReference>
<evidence type="ECO:0000313" key="3">
    <source>
        <dbReference type="EMBL" id="EJT50978.1"/>
    </source>
</evidence>
<dbReference type="GO" id="GO:0043409">
    <property type="term" value="P:negative regulation of MAPK cascade"/>
    <property type="evidence" value="ECO:0007669"/>
    <property type="project" value="TreeGrafter"/>
</dbReference>
<proteinExistence type="predicted"/>
<comment type="caution">
    <text evidence="3">The sequence shown here is derived from an EMBL/GenBank/DDBJ whole genome shotgun (WGS) entry which is preliminary data.</text>
</comment>
<dbReference type="GO" id="GO:0033550">
    <property type="term" value="F:MAP kinase tyrosine phosphatase activity"/>
    <property type="evidence" value="ECO:0007669"/>
    <property type="project" value="TreeGrafter"/>
</dbReference>